<dbReference type="AlphaFoldDB" id="A0A8J3CXL7"/>
<evidence type="ECO:0000256" key="1">
    <source>
        <dbReference type="SAM" id="Phobius"/>
    </source>
</evidence>
<dbReference type="EMBL" id="BMYF01000008">
    <property type="protein sequence ID" value="GHB34800.1"/>
    <property type="molecule type" value="Genomic_DNA"/>
</dbReference>
<feature type="transmembrane region" description="Helical" evidence="1">
    <location>
        <begin position="81"/>
        <end position="100"/>
    </location>
</feature>
<sequence>MAKKGAIFISYVLQPLVIPTLIVLFVATKASYWLKLPVYDFNQMILAVAATTFVIPLLILLAMRWSKLIPSFQLPEKEDRFFPFVSVSVLYMMATYFFHLKLQAAPPLVFLLSIITIALVLLTTITYFWKISAHMVAISGLMGVIAAFAMKAPQLGLVYYLIGAIILNGLVATSRLYLNAHTPAQIMAGFALGFVINFFPLYYLI</sequence>
<feature type="transmembrane region" description="Helical" evidence="1">
    <location>
        <begin position="157"/>
        <end position="178"/>
    </location>
</feature>
<gene>
    <name evidence="2" type="ORF">GCM10008106_15140</name>
</gene>
<feature type="transmembrane region" description="Helical" evidence="1">
    <location>
        <begin position="131"/>
        <end position="150"/>
    </location>
</feature>
<dbReference type="CDD" id="cd01610">
    <property type="entry name" value="PAP2_like"/>
    <property type="match status" value="1"/>
</dbReference>
<dbReference type="RefSeq" id="WP_189580225.1">
    <property type="nucleotide sequence ID" value="NZ_BMYF01000008.1"/>
</dbReference>
<comment type="caution">
    <text evidence="2">The sequence shown here is derived from an EMBL/GenBank/DDBJ whole genome shotgun (WGS) entry which is preliminary data.</text>
</comment>
<protein>
    <recommendedName>
        <fullName evidence="4">PAP2 superfamily protein</fullName>
    </recommendedName>
</protein>
<dbReference type="Proteomes" id="UP000642809">
    <property type="component" value="Unassembled WGS sequence"/>
</dbReference>
<name>A0A8J3CXL7_9BACT</name>
<evidence type="ECO:0000313" key="3">
    <source>
        <dbReference type="Proteomes" id="UP000642809"/>
    </source>
</evidence>
<dbReference type="Gene3D" id="1.20.144.10">
    <property type="entry name" value="Phosphatidic acid phosphatase type 2/haloperoxidase"/>
    <property type="match status" value="1"/>
</dbReference>
<keyword evidence="1" id="KW-0472">Membrane</keyword>
<reference evidence="2" key="2">
    <citation type="submission" date="2020-09" db="EMBL/GenBank/DDBJ databases">
        <authorList>
            <person name="Sun Q."/>
            <person name="Kim S."/>
        </authorList>
    </citation>
    <scope>NUCLEOTIDE SEQUENCE</scope>
    <source>
        <strain evidence="2">KCTC 23224</strain>
    </source>
</reference>
<reference evidence="2" key="1">
    <citation type="journal article" date="2014" name="Int. J. Syst. Evol. Microbiol.">
        <title>Complete genome sequence of Corynebacterium casei LMG S-19264T (=DSM 44701T), isolated from a smear-ripened cheese.</title>
        <authorList>
            <consortium name="US DOE Joint Genome Institute (JGI-PGF)"/>
            <person name="Walter F."/>
            <person name="Albersmeier A."/>
            <person name="Kalinowski J."/>
            <person name="Ruckert C."/>
        </authorList>
    </citation>
    <scope>NUCLEOTIDE SEQUENCE</scope>
    <source>
        <strain evidence="2">KCTC 23224</strain>
    </source>
</reference>
<evidence type="ECO:0000313" key="2">
    <source>
        <dbReference type="EMBL" id="GHB34800.1"/>
    </source>
</evidence>
<proteinExistence type="predicted"/>
<keyword evidence="3" id="KW-1185">Reference proteome</keyword>
<keyword evidence="1" id="KW-0812">Transmembrane</keyword>
<keyword evidence="1" id="KW-1133">Transmembrane helix</keyword>
<feature type="transmembrane region" description="Helical" evidence="1">
    <location>
        <begin position="6"/>
        <end position="27"/>
    </location>
</feature>
<accession>A0A8J3CXL7</accession>
<feature type="transmembrane region" description="Helical" evidence="1">
    <location>
        <begin position="39"/>
        <end position="61"/>
    </location>
</feature>
<feature type="transmembrane region" description="Helical" evidence="1">
    <location>
        <begin position="107"/>
        <end position="125"/>
    </location>
</feature>
<evidence type="ECO:0008006" key="4">
    <source>
        <dbReference type="Google" id="ProtNLM"/>
    </source>
</evidence>
<feature type="transmembrane region" description="Helical" evidence="1">
    <location>
        <begin position="184"/>
        <end position="204"/>
    </location>
</feature>
<organism evidence="2 3">
    <name type="scientific">Mongoliitalea lutea</name>
    <dbReference type="NCBI Taxonomy" id="849756"/>
    <lineage>
        <taxon>Bacteria</taxon>
        <taxon>Pseudomonadati</taxon>
        <taxon>Bacteroidota</taxon>
        <taxon>Cytophagia</taxon>
        <taxon>Cytophagales</taxon>
        <taxon>Cyclobacteriaceae</taxon>
        <taxon>Mongoliitalea</taxon>
    </lineage>
</organism>